<reference evidence="2" key="1">
    <citation type="journal article" date="2008" name="Insect Biochem. Mol. Biol.">
        <title>The genome of a lepidopteran model insect, the silkworm Bombyx mori.</title>
        <authorList>
            <consortium name="International Silkworm Genome Consortium"/>
        </authorList>
    </citation>
    <scope>NUCLEOTIDE SEQUENCE [LARGE SCALE GENOMIC DNA]</scope>
    <source>
        <strain evidence="2">p50T</strain>
    </source>
</reference>
<dbReference type="GeneID" id="105841574"/>
<dbReference type="KEGG" id="bmor:105841574"/>
<organism evidence="1 2">
    <name type="scientific">Bombyx mori</name>
    <name type="common">Silk moth</name>
    <dbReference type="NCBI Taxonomy" id="7091"/>
    <lineage>
        <taxon>Eukaryota</taxon>
        <taxon>Metazoa</taxon>
        <taxon>Ecdysozoa</taxon>
        <taxon>Arthropoda</taxon>
        <taxon>Hexapoda</taxon>
        <taxon>Insecta</taxon>
        <taxon>Pterygota</taxon>
        <taxon>Neoptera</taxon>
        <taxon>Endopterygota</taxon>
        <taxon>Lepidoptera</taxon>
        <taxon>Glossata</taxon>
        <taxon>Ditrysia</taxon>
        <taxon>Bombycoidea</taxon>
        <taxon>Bombycidae</taxon>
        <taxon>Bombycinae</taxon>
        <taxon>Bombyx</taxon>
    </lineage>
</organism>
<dbReference type="EnsemblMetazoa" id="XM_012690046.1">
    <property type="protein sequence ID" value="XP_012545500.1"/>
    <property type="gene ID" value="LOC105841574"/>
</dbReference>
<evidence type="ECO:0008006" key="3">
    <source>
        <dbReference type="Google" id="ProtNLM"/>
    </source>
</evidence>
<evidence type="ECO:0000313" key="2">
    <source>
        <dbReference type="Proteomes" id="UP000005204"/>
    </source>
</evidence>
<protein>
    <recommendedName>
        <fullName evidence="3">Endonuclease-reverse transcriptase</fullName>
    </recommendedName>
</protein>
<reference evidence="1" key="2">
    <citation type="submission" date="2022-06" db="UniProtKB">
        <authorList>
            <consortium name="EnsemblMetazoa"/>
        </authorList>
    </citation>
    <scope>IDENTIFICATION</scope>
    <source>
        <strain evidence="1">p50T (Dazao)</strain>
    </source>
</reference>
<dbReference type="AlphaFoldDB" id="A0A8R2G9F8"/>
<evidence type="ECO:0000313" key="1">
    <source>
        <dbReference type="EnsemblMetazoa" id="XP_012545500.1"/>
    </source>
</evidence>
<keyword evidence="2" id="KW-1185">Reference proteome</keyword>
<dbReference type="OrthoDB" id="410104at2759"/>
<accession>A0A8R2G9F8</accession>
<sequence length="134" mass="15137">MMGDFNAQVGVRKAGEEHIIGKYEKDKVINEFRKGTIKEISPILAIYGQYPKPVGRITHNTPILIEQGIQNVYINIIKKIYSKSKAGIRLESMGDVFPIERGVRQGDPLSPKLLTAVLEQMFRKLEWELGLNIG</sequence>
<name>A0A8R2G9F8_BOMMO</name>
<dbReference type="RefSeq" id="XP_012545500.1">
    <property type="nucleotide sequence ID" value="XM_012690046.1"/>
</dbReference>
<dbReference type="Proteomes" id="UP000005204">
    <property type="component" value="Unassembled WGS sequence"/>
</dbReference>
<proteinExistence type="predicted"/>